<evidence type="ECO:0000256" key="1">
    <source>
        <dbReference type="ARBA" id="ARBA00009063"/>
    </source>
</evidence>
<comment type="similarity">
    <text evidence="1">Belongs to the syntaxin family.</text>
</comment>
<dbReference type="PROSITE" id="PS50192">
    <property type="entry name" value="T_SNARE"/>
    <property type="match status" value="1"/>
</dbReference>
<keyword evidence="6" id="KW-1185">Reference proteome</keyword>
<evidence type="ECO:0000256" key="2">
    <source>
        <dbReference type="ARBA" id="ARBA00022927"/>
    </source>
</evidence>
<dbReference type="SMART" id="SM00397">
    <property type="entry name" value="t_SNARE"/>
    <property type="match status" value="1"/>
</dbReference>
<dbReference type="InterPro" id="IPR000727">
    <property type="entry name" value="T_SNARE_dom"/>
</dbReference>
<feature type="domain" description="T-SNARE coiled-coil homology" evidence="4">
    <location>
        <begin position="64"/>
        <end position="109"/>
    </location>
</feature>
<dbReference type="Pfam" id="PF00804">
    <property type="entry name" value="Syntaxin"/>
    <property type="match status" value="1"/>
</dbReference>
<dbReference type="EMBL" id="JBAMMX010000021">
    <property type="protein sequence ID" value="KAK6919381.1"/>
    <property type="molecule type" value="Genomic_DNA"/>
</dbReference>
<dbReference type="GO" id="GO:0005886">
    <property type="term" value="C:plasma membrane"/>
    <property type="evidence" value="ECO:0007669"/>
    <property type="project" value="TreeGrafter"/>
</dbReference>
<keyword evidence="3" id="KW-1133">Transmembrane helix</keyword>
<dbReference type="GO" id="GO:0005484">
    <property type="term" value="F:SNAP receptor activity"/>
    <property type="evidence" value="ECO:0007669"/>
    <property type="project" value="TreeGrafter"/>
</dbReference>
<dbReference type="InterPro" id="IPR006011">
    <property type="entry name" value="Syntaxin_N"/>
</dbReference>
<comment type="caution">
    <text evidence="5">The sequence shown here is derived from an EMBL/GenBank/DDBJ whole genome shotgun (WGS) entry which is preliminary data.</text>
</comment>
<dbReference type="GO" id="GO:0006887">
    <property type="term" value="P:exocytosis"/>
    <property type="evidence" value="ECO:0007669"/>
    <property type="project" value="TreeGrafter"/>
</dbReference>
<dbReference type="AlphaFoldDB" id="A0AAN8Z000"/>
<name>A0AAN8Z000_9MAGN</name>
<dbReference type="GO" id="GO:0012505">
    <property type="term" value="C:endomembrane system"/>
    <property type="evidence" value="ECO:0007669"/>
    <property type="project" value="TreeGrafter"/>
</dbReference>
<dbReference type="SUPFAM" id="SSF47661">
    <property type="entry name" value="t-snare proteins"/>
    <property type="match status" value="1"/>
</dbReference>
<dbReference type="Gene3D" id="1.20.5.110">
    <property type="match status" value="1"/>
</dbReference>
<feature type="transmembrane region" description="Helical" evidence="3">
    <location>
        <begin position="148"/>
        <end position="166"/>
    </location>
</feature>
<evidence type="ECO:0000256" key="3">
    <source>
        <dbReference type="SAM" id="Phobius"/>
    </source>
</evidence>
<organism evidence="5 6">
    <name type="scientific">Dillenia turbinata</name>
    <dbReference type="NCBI Taxonomy" id="194707"/>
    <lineage>
        <taxon>Eukaryota</taxon>
        <taxon>Viridiplantae</taxon>
        <taxon>Streptophyta</taxon>
        <taxon>Embryophyta</taxon>
        <taxon>Tracheophyta</taxon>
        <taxon>Spermatophyta</taxon>
        <taxon>Magnoliopsida</taxon>
        <taxon>eudicotyledons</taxon>
        <taxon>Gunneridae</taxon>
        <taxon>Pentapetalae</taxon>
        <taxon>Dilleniales</taxon>
        <taxon>Dilleniaceae</taxon>
        <taxon>Dillenia</taxon>
    </lineage>
</organism>
<keyword evidence="3" id="KW-0812">Transmembrane</keyword>
<dbReference type="PANTHER" id="PTHR19957:SF277">
    <property type="entry name" value="T-SNARE COILED-COIL HOMOLOGY DOMAIN-CONTAINING PROTEIN"/>
    <property type="match status" value="1"/>
</dbReference>
<dbReference type="PANTHER" id="PTHR19957">
    <property type="entry name" value="SYNTAXIN"/>
    <property type="match status" value="1"/>
</dbReference>
<keyword evidence="2" id="KW-0813">Transport</keyword>
<accession>A0AAN8Z000</accession>
<dbReference type="InterPro" id="IPR045242">
    <property type="entry name" value="Syntaxin"/>
</dbReference>
<evidence type="ECO:0000313" key="5">
    <source>
        <dbReference type="EMBL" id="KAK6919381.1"/>
    </source>
</evidence>
<evidence type="ECO:0000313" key="6">
    <source>
        <dbReference type="Proteomes" id="UP001370490"/>
    </source>
</evidence>
<dbReference type="GO" id="GO:0006886">
    <property type="term" value="P:intracellular protein transport"/>
    <property type="evidence" value="ECO:0007669"/>
    <property type="project" value="TreeGrafter"/>
</dbReference>
<dbReference type="CDD" id="cd15848">
    <property type="entry name" value="SNARE_syntaxin1-like"/>
    <property type="match status" value="1"/>
</dbReference>
<keyword evidence="3" id="KW-0472">Membrane</keyword>
<dbReference type="GO" id="GO:0031201">
    <property type="term" value="C:SNARE complex"/>
    <property type="evidence" value="ECO:0007669"/>
    <property type="project" value="TreeGrafter"/>
</dbReference>
<evidence type="ECO:0000259" key="4">
    <source>
        <dbReference type="PROSITE" id="PS50192"/>
    </source>
</evidence>
<gene>
    <name evidence="5" type="ORF">RJ641_015285</name>
</gene>
<dbReference type="Proteomes" id="UP001370490">
    <property type="component" value="Unassembled WGS sequence"/>
</dbReference>
<dbReference type="GO" id="GO:0006906">
    <property type="term" value="P:vesicle fusion"/>
    <property type="evidence" value="ECO:0007669"/>
    <property type="project" value="TreeGrafter"/>
</dbReference>
<keyword evidence="2" id="KW-0653">Protein transport</keyword>
<dbReference type="InterPro" id="IPR010989">
    <property type="entry name" value="SNARE"/>
</dbReference>
<reference evidence="5 6" key="1">
    <citation type="submission" date="2023-12" db="EMBL/GenBank/DDBJ databases">
        <title>A high-quality genome assembly for Dillenia turbinata (Dilleniales).</title>
        <authorList>
            <person name="Chanderbali A."/>
        </authorList>
    </citation>
    <scope>NUCLEOTIDE SEQUENCE [LARGE SCALE GENOMIC DNA]</scope>
    <source>
        <strain evidence="5">LSX21</strain>
        <tissue evidence="5">Leaf</tissue>
    </source>
</reference>
<proteinExistence type="inferred from homology"/>
<dbReference type="GO" id="GO:0048278">
    <property type="term" value="P:vesicle docking"/>
    <property type="evidence" value="ECO:0007669"/>
    <property type="project" value="TreeGrafter"/>
</dbReference>
<sequence>MAKSDHFIHCGALTKWFKELITDFQSIVILDSRQKIQEEYHKVGERRVITGTGSKPDEEVLNTLEEIQERHDAVKEIEKRLLDVHQICLDMAVLVEAQADPLDHQKSEVIRNLRKLMLVTNAVDHVQWGTDALKTAKSMQEISCKCKMIAISLVLIIAILTVLSISKSWKK</sequence>
<protein>
    <submittedName>
        <fullName evidence="5">Syntaxin, N-terminal domain</fullName>
    </submittedName>
</protein>
<dbReference type="GO" id="GO:0000149">
    <property type="term" value="F:SNARE binding"/>
    <property type="evidence" value="ECO:0007669"/>
    <property type="project" value="TreeGrafter"/>
</dbReference>